<dbReference type="Pfam" id="PF13518">
    <property type="entry name" value="HTH_28"/>
    <property type="match status" value="1"/>
</dbReference>
<evidence type="ECO:0000313" key="4">
    <source>
        <dbReference type="Proteomes" id="UP000199328"/>
    </source>
</evidence>
<feature type="non-terminal residue" evidence="2">
    <location>
        <position position="101"/>
    </location>
</feature>
<proteinExistence type="predicted"/>
<dbReference type="SUPFAM" id="SSF46689">
    <property type="entry name" value="Homeodomain-like"/>
    <property type="match status" value="1"/>
</dbReference>
<evidence type="ECO:0000313" key="3">
    <source>
        <dbReference type="EMBL" id="SDL10656.1"/>
    </source>
</evidence>
<sequence>MGQSSTSKKRRSRDAATKMAEQRLSVLELARKLGNVAEACRRRGMDRTSFYEWRRRFQTHGFEGLKDLPPIHKSHPQTTPPETVEKIKALALEHPAYGCNR</sequence>
<dbReference type="EMBL" id="FNFV01000007">
    <property type="protein sequence ID" value="SDL00372.1"/>
    <property type="molecule type" value="Genomic_DNA"/>
</dbReference>
<dbReference type="EMBL" id="FNFV01000012">
    <property type="protein sequence ID" value="SDL10656.1"/>
    <property type="molecule type" value="Genomic_DNA"/>
</dbReference>
<dbReference type="AlphaFoldDB" id="A0A1G9GIE4"/>
<dbReference type="Proteomes" id="UP000199328">
    <property type="component" value="Unassembled WGS sequence"/>
</dbReference>
<dbReference type="InterPro" id="IPR009057">
    <property type="entry name" value="Homeodomain-like_sf"/>
</dbReference>
<name>A0A1G9GIE4_9RHOB</name>
<dbReference type="InterPro" id="IPR036388">
    <property type="entry name" value="WH-like_DNA-bd_sf"/>
</dbReference>
<keyword evidence="4" id="KW-1185">Reference proteome</keyword>
<organism evidence="2 4">
    <name type="scientific">Meinhardsimonia xiamenensis</name>
    <dbReference type="NCBI Taxonomy" id="990712"/>
    <lineage>
        <taxon>Bacteria</taxon>
        <taxon>Pseudomonadati</taxon>
        <taxon>Pseudomonadota</taxon>
        <taxon>Alphaproteobacteria</taxon>
        <taxon>Rhodobacterales</taxon>
        <taxon>Paracoccaceae</taxon>
        <taxon>Meinhardsimonia</taxon>
    </lineage>
</organism>
<dbReference type="Gene3D" id="1.10.10.10">
    <property type="entry name" value="Winged helix-like DNA-binding domain superfamily/Winged helix DNA-binding domain"/>
    <property type="match status" value="1"/>
</dbReference>
<evidence type="ECO:0000313" key="2">
    <source>
        <dbReference type="EMBL" id="SDL00372.1"/>
    </source>
</evidence>
<dbReference type="InterPro" id="IPR055247">
    <property type="entry name" value="InsJ-like_HTH"/>
</dbReference>
<protein>
    <submittedName>
        <fullName evidence="2">Helix-turn-helix domain-containing protein</fullName>
    </submittedName>
</protein>
<gene>
    <name evidence="2" type="ORF">SAMN05216257_107116</name>
    <name evidence="3" type="ORF">SAMN05216257_11219</name>
</gene>
<accession>A0A1G9GIE4</accession>
<evidence type="ECO:0000259" key="1">
    <source>
        <dbReference type="Pfam" id="PF13518"/>
    </source>
</evidence>
<reference evidence="2" key="1">
    <citation type="submission" date="2016-10" db="EMBL/GenBank/DDBJ databases">
        <authorList>
            <person name="de Groot N.N."/>
        </authorList>
    </citation>
    <scope>NUCLEOTIDE SEQUENCE [LARGE SCALE GENOMIC DNA]</scope>
    <source>
        <strain evidence="2">CGMCC 1.10789</strain>
    </source>
</reference>
<dbReference type="RefSeq" id="WP_143004500.1">
    <property type="nucleotide sequence ID" value="NZ_FNFV01000007.1"/>
</dbReference>
<feature type="domain" description="Insertion element IS150 protein InsJ-like helix-turn-helix" evidence="1">
    <location>
        <begin position="22"/>
        <end position="69"/>
    </location>
</feature>
<reference evidence="4" key="2">
    <citation type="submission" date="2016-10" db="EMBL/GenBank/DDBJ databases">
        <authorList>
            <person name="Varghese N."/>
            <person name="Submissions S."/>
        </authorList>
    </citation>
    <scope>NUCLEOTIDE SEQUENCE [LARGE SCALE GENOMIC DNA]</scope>
    <source>
        <strain evidence="4">CGMCC 1.10789</strain>
    </source>
</reference>
<dbReference type="STRING" id="990712.SAMN05216257_11219"/>